<gene>
    <name evidence="2" type="ORF">H3146_24415</name>
</gene>
<evidence type="ECO:0000313" key="3">
    <source>
        <dbReference type="Proteomes" id="UP000525686"/>
    </source>
</evidence>
<dbReference type="Proteomes" id="UP000525686">
    <property type="component" value="Unassembled WGS sequence"/>
</dbReference>
<proteinExistence type="predicted"/>
<evidence type="ECO:0000256" key="1">
    <source>
        <dbReference type="SAM" id="MobiDB-lite"/>
    </source>
</evidence>
<dbReference type="AlphaFoldDB" id="A0A7W3WQ53"/>
<dbReference type="RefSeq" id="WP_181355462.1">
    <property type="nucleotide sequence ID" value="NZ_JABJWZ010000368.1"/>
</dbReference>
<accession>A0A7W3WQ53</accession>
<feature type="compositionally biased region" description="Polar residues" evidence="1">
    <location>
        <begin position="8"/>
        <end position="21"/>
    </location>
</feature>
<evidence type="ECO:0000313" key="2">
    <source>
        <dbReference type="EMBL" id="MBB1256472.1"/>
    </source>
</evidence>
<name>A0A7W3WQ53_9ACTN</name>
<protein>
    <submittedName>
        <fullName evidence="2">Uncharacterized protein</fullName>
    </submittedName>
</protein>
<dbReference type="EMBL" id="JABJWZ010000368">
    <property type="protein sequence ID" value="MBB1256472.1"/>
    <property type="molecule type" value="Genomic_DNA"/>
</dbReference>
<feature type="region of interest" description="Disordered" evidence="1">
    <location>
        <begin position="1"/>
        <end position="22"/>
    </location>
</feature>
<sequence>MRSWDGTLDTQSPSDWVSSPTAKEAVLRMPDGREGRFLVTAGTLGAARVEIAGIGPAPFGDA</sequence>
<organism evidence="2 3">
    <name type="scientific">Streptomyces alkaliterrae</name>
    <dbReference type="NCBI Taxonomy" id="2213162"/>
    <lineage>
        <taxon>Bacteria</taxon>
        <taxon>Bacillati</taxon>
        <taxon>Actinomycetota</taxon>
        <taxon>Actinomycetes</taxon>
        <taxon>Kitasatosporales</taxon>
        <taxon>Streptomycetaceae</taxon>
        <taxon>Streptomyces</taxon>
    </lineage>
</organism>
<reference evidence="3" key="1">
    <citation type="submission" date="2020-05" db="EMBL/GenBank/DDBJ databases">
        <title>Classification of alakaliphilic streptomycetes isolated from an alkaline soil next to Lonar Crater, India and a proposal for the recognition of Streptomyces alkaliterrae sp. nov.</title>
        <authorList>
            <person name="Golinska P."/>
        </authorList>
    </citation>
    <scope>NUCLEOTIDE SEQUENCE [LARGE SCALE GENOMIC DNA]</scope>
    <source>
        <strain evidence="3">OF3</strain>
    </source>
</reference>
<comment type="caution">
    <text evidence="2">The sequence shown here is derived from an EMBL/GenBank/DDBJ whole genome shotgun (WGS) entry which is preliminary data.</text>
</comment>